<dbReference type="Proteomes" id="UP001501594">
    <property type="component" value="Unassembled WGS sequence"/>
</dbReference>
<comment type="caution">
    <text evidence="2">The sequence shown here is derived from an EMBL/GenBank/DDBJ whole genome shotgun (WGS) entry which is preliminary data.</text>
</comment>
<accession>A0ABP8E5Z4</accession>
<feature type="chain" id="PRO_5047204236" evidence="1">
    <location>
        <begin position="38"/>
        <end position="199"/>
    </location>
</feature>
<protein>
    <submittedName>
        <fullName evidence="2">Uncharacterized protein</fullName>
    </submittedName>
</protein>
<keyword evidence="1" id="KW-0732">Signal</keyword>
<keyword evidence="3" id="KW-1185">Reference proteome</keyword>
<dbReference type="EMBL" id="BAABAU010000004">
    <property type="protein sequence ID" value="GAA4267549.1"/>
    <property type="molecule type" value="Genomic_DNA"/>
</dbReference>
<proteinExistence type="predicted"/>
<name>A0ABP8E5Z4_9MICO</name>
<sequence length="199" mass="20191">MSPFRPLSITARTITVAATSCALVAGASLVGITAADAATTTPSSAVPSTAAPTPHAAKATLVLPFRSLRPAGLRHLVGKLPATLTADLKALRGKKGADRRQAVESIETRALAGGYGSDIEEIASRAKAVSKSEPAALKEDLKSLRGLDRTHRTAELAKIEAEALAGGYGSTIESYAKELQAAAAKHAAASAAPALGSML</sequence>
<evidence type="ECO:0000256" key="1">
    <source>
        <dbReference type="SAM" id="SignalP"/>
    </source>
</evidence>
<gene>
    <name evidence="2" type="ORF">GCM10022256_31610</name>
</gene>
<evidence type="ECO:0000313" key="2">
    <source>
        <dbReference type="EMBL" id="GAA4267549.1"/>
    </source>
</evidence>
<evidence type="ECO:0000313" key="3">
    <source>
        <dbReference type="Proteomes" id="UP001501594"/>
    </source>
</evidence>
<feature type="signal peptide" evidence="1">
    <location>
        <begin position="1"/>
        <end position="37"/>
    </location>
</feature>
<reference evidence="3" key="1">
    <citation type="journal article" date="2019" name="Int. J. Syst. Evol. Microbiol.">
        <title>The Global Catalogue of Microorganisms (GCM) 10K type strain sequencing project: providing services to taxonomists for standard genome sequencing and annotation.</title>
        <authorList>
            <consortium name="The Broad Institute Genomics Platform"/>
            <consortium name="The Broad Institute Genome Sequencing Center for Infectious Disease"/>
            <person name="Wu L."/>
            <person name="Ma J."/>
        </authorList>
    </citation>
    <scope>NUCLEOTIDE SEQUENCE [LARGE SCALE GENOMIC DNA]</scope>
    <source>
        <strain evidence="3">JCM 17442</strain>
    </source>
</reference>
<organism evidence="2 3">
    <name type="scientific">Frondihabitans peucedani</name>
    <dbReference type="NCBI Taxonomy" id="598626"/>
    <lineage>
        <taxon>Bacteria</taxon>
        <taxon>Bacillati</taxon>
        <taxon>Actinomycetota</taxon>
        <taxon>Actinomycetes</taxon>
        <taxon>Micrococcales</taxon>
        <taxon>Microbacteriaceae</taxon>
        <taxon>Frondihabitans</taxon>
    </lineage>
</organism>
<dbReference type="RefSeq" id="WP_344797921.1">
    <property type="nucleotide sequence ID" value="NZ_BAABAU010000004.1"/>
</dbReference>